<reference evidence="1" key="1">
    <citation type="submission" date="2020-08" db="EMBL/GenBank/DDBJ databases">
        <title>Multicomponent nature underlies the extraordinary mechanical properties of spider dragline silk.</title>
        <authorList>
            <person name="Kono N."/>
            <person name="Nakamura H."/>
            <person name="Mori M."/>
            <person name="Yoshida Y."/>
            <person name="Ohtoshi R."/>
            <person name="Malay A.D."/>
            <person name="Moran D.A.P."/>
            <person name="Tomita M."/>
            <person name="Numata K."/>
            <person name="Arakawa K."/>
        </authorList>
    </citation>
    <scope>NUCLEOTIDE SEQUENCE</scope>
</reference>
<evidence type="ECO:0000313" key="1">
    <source>
        <dbReference type="EMBL" id="GFS50221.1"/>
    </source>
</evidence>
<gene>
    <name evidence="1" type="ORF">TNIN_425151</name>
</gene>
<sequence length="106" mass="12354">MRLLNIWSGGIVKRNAKTEGLQRRIYSNLSFVCRKHQSQVGDFRKIQGGDNLVDVSSSVFVKIRHGDFLENVKVYLSAEFCSYSLRDSVFFREKRDLICIHSQRRV</sequence>
<organism evidence="1 2">
    <name type="scientific">Trichonephila inaurata madagascariensis</name>
    <dbReference type="NCBI Taxonomy" id="2747483"/>
    <lineage>
        <taxon>Eukaryota</taxon>
        <taxon>Metazoa</taxon>
        <taxon>Ecdysozoa</taxon>
        <taxon>Arthropoda</taxon>
        <taxon>Chelicerata</taxon>
        <taxon>Arachnida</taxon>
        <taxon>Araneae</taxon>
        <taxon>Araneomorphae</taxon>
        <taxon>Entelegynae</taxon>
        <taxon>Araneoidea</taxon>
        <taxon>Nephilidae</taxon>
        <taxon>Trichonephila</taxon>
        <taxon>Trichonephila inaurata</taxon>
    </lineage>
</organism>
<proteinExistence type="predicted"/>
<dbReference type="EMBL" id="BMAV01026423">
    <property type="protein sequence ID" value="GFS50221.1"/>
    <property type="molecule type" value="Genomic_DNA"/>
</dbReference>
<name>A0A8X6KHX6_9ARAC</name>
<keyword evidence="2" id="KW-1185">Reference proteome</keyword>
<dbReference type="AlphaFoldDB" id="A0A8X6KHX6"/>
<accession>A0A8X6KHX6</accession>
<evidence type="ECO:0000313" key="2">
    <source>
        <dbReference type="Proteomes" id="UP000886998"/>
    </source>
</evidence>
<protein>
    <submittedName>
        <fullName evidence="1">Uncharacterized protein</fullName>
    </submittedName>
</protein>
<comment type="caution">
    <text evidence="1">The sequence shown here is derived from an EMBL/GenBank/DDBJ whole genome shotgun (WGS) entry which is preliminary data.</text>
</comment>
<dbReference type="Proteomes" id="UP000886998">
    <property type="component" value="Unassembled WGS sequence"/>
</dbReference>